<organism evidence="2 3">
    <name type="scientific">Desulfosporosinus acidiphilus (strain DSM 22704 / JCM 16185 / SJ4)</name>
    <dbReference type="NCBI Taxonomy" id="646529"/>
    <lineage>
        <taxon>Bacteria</taxon>
        <taxon>Bacillati</taxon>
        <taxon>Bacillota</taxon>
        <taxon>Clostridia</taxon>
        <taxon>Eubacteriales</taxon>
        <taxon>Desulfitobacteriaceae</taxon>
        <taxon>Desulfosporosinus</taxon>
    </lineage>
</organism>
<evidence type="ECO:0000313" key="3">
    <source>
        <dbReference type="Proteomes" id="UP000002892"/>
    </source>
</evidence>
<sequence>MKMKHSVVRLLMIIFFGGAIALLIWDVIHRKSDTASIISHIIASLFVLFGAIGAFTTNTDKKSKNNYKNIKLDERDDLIKLNSGNTVSNILFWIFVSLEAISITLYTLFGTNEFLILVVIFGLLIPIKLILSIMCSIYYEKRI</sequence>
<accession>I4D2L4</accession>
<keyword evidence="1" id="KW-0812">Transmembrane</keyword>
<feature type="transmembrane region" description="Helical" evidence="1">
    <location>
        <begin position="37"/>
        <end position="55"/>
    </location>
</feature>
<dbReference type="EMBL" id="CP003639">
    <property type="protein sequence ID" value="AFM40038.1"/>
    <property type="molecule type" value="Genomic_DNA"/>
</dbReference>
<name>I4D2L4_DESAJ</name>
<keyword evidence="1" id="KW-1133">Transmembrane helix</keyword>
<dbReference type="HOGENOM" id="CLU_1802993_0_0_9"/>
<dbReference type="KEGG" id="dai:Desaci_0994"/>
<protein>
    <submittedName>
        <fullName evidence="2">Uncharacterized protein</fullName>
    </submittedName>
</protein>
<feature type="transmembrane region" description="Helical" evidence="1">
    <location>
        <begin position="90"/>
        <end position="109"/>
    </location>
</feature>
<proteinExistence type="predicted"/>
<evidence type="ECO:0000256" key="1">
    <source>
        <dbReference type="SAM" id="Phobius"/>
    </source>
</evidence>
<dbReference type="Proteomes" id="UP000002892">
    <property type="component" value="Chromosome"/>
</dbReference>
<feature type="transmembrane region" description="Helical" evidence="1">
    <location>
        <begin position="115"/>
        <end position="139"/>
    </location>
</feature>
<feature type="transmembrane region" description="Helical" evidence="1">
    <location>
        <begin position="7"/>
        <end position="25"/>
    </location>
</feature>
<gene>
    <name evidence="2" type="ordered locus">Desaci_0994</name>
</gene>
<dbReference type="RefSeq" id="WP_014826047.1">
    <property type="nucleotide sequence ID" value="NC_018068.1"/>
</dbReference>
<keyword evidence="3" id="KW-1185">Reference proteome</keyword>
<keyword evidence="1" id="KW-0472">Membrane</keyword>
<dbReference type="AlphaFoldDB" id="I4D2L4"/>
<reference evidence="2 3" key="1">
    <citation type="journal article" date="2012" name="J. Bacteriol.">
        <title>Complete genome sequences of Desulfosporosinus orientis DSM765T, Desulfosporosinus youngiae DSM17734T, Desulfosporosinus meridiei DSM13257T, and Desulfosporosinus acidiphilus DSM22704T.</title>
        <authorList>
            <person name="Pester M."/>
            <person name="Brambilla E."/>
            <person name="Alazard D."/>
            <person name="Rattei T."/>
            <person name="Weinmaier T."/>
            <person name="Han J."/>
            <person name="Lucas S."/>
            <person name="Lapidus A."/>
            <person name="Cheng J.F."/>
            <person name="Goodwin L."/>
            <person name="Pitluck S."/>
            <person name="Peters L."/>
            <person name="Ovchinnikova G."/>
            <person name="Teshima H."/>
            <person name="Detter J.C."/>
            <person name="Han C.S."/>
            <person name="Tapia R."/>
            <person name="Land M.L."/>
            <person name="Hauser L."/>
            <person name="Kyrpides N.C."/>
            <person name="Ivanova N.N."/>
            <person name="Pagani I."/>
            <person name="Huntmann M."/>
            <person name="Wei C.L."/>
            <person name="Davenport K.W."/>
            <person name="Daligault H."/>
            <person name="Chain P.S."/>
            <person name="Chen A."/>
            <person name="Mavromatis K."/>
            <person name="Markowitz V."/>
            <person name="Szeto E."/>
            <person name="Mikhailova N."/>
            <person name="Pati A."/>
            <person name="Wagner M."/>
            <person name="Woyke T."/>
            <person name="Ollivier B."/>
            <person name="Klenk H.P."/>
            <person name="Spring S."/>
            <person name="Loy A."/>
        </authorList>
    </citation>
    <scope>NUCLEOTIDE SEQUENCE [LARGE SCALE GENOMIC DNA]</scope>
    <source>
        <strain evidence="3">DSM 22704 / JCM 16185 / SJ4</strain>
    </source>
</reference>
<evidence type="ECO:0000313" key="2">
    <source>
        <dbReference type="EMBL" id="AFM40038.1"/>
    </source>
</evidence>